<organism evidence="1 2">
    <name type="scientific">Pseudomonas tohonis</name>
    <dbReference type="NCBI Taxonomy" id="2725477"/>
    <lineage>
        <taxon>Bacteria</taxon>
        <taxon>Pseudomonadati</taxon>
        <taxon>Pseudomonadota</taxon>
        <taxon>Gammaproteobacteria</taxon>
        <taxon>Pseudomonadales</taxon>
        <taxon>Pseudomonadaceae</taxon>
        <taxon>Pseudomonas</taxon>
    </lineage>
</organism>
<dbReference type="Proteomes" id="UP000509383">
    <property type="component" value="Chromosome"/>
</dbReference>
<evidence type="ECO:0000313" key="1">
    <source>
        <dbReference type="EMBL" id="BCG27576.1"/>
    </source>
</evidence>
<dbReference type="AlphaFoldDB" id="A0A6J4EEB0"/>
<dbReference type="KEGG" id="ptw:TUM18999_57670"/>
<evidence type="ECO:0000313" key="2">
    <source>
        <dbReference type="Proteomes" id="UP000509383"/>
    </source>
</evidence>
<name>A0A6J4EEB0_9PSED</name>
<proteinExistence type="predicted"/>
<dbReference type="EMBL" id="AP023189">
    <property type="protein sequence ID" value="BCG27576.1"/>
    <property type="molecule type" value="Genomic_DNA"/>
</dbReference>
<protein>
    <submittedName>
        <fullName evidence="1">Uncharacterized protein</fullName>
    </submittedName>
</protein>
<dbReference type="RefSeq" id="WP_173178634.1">
    <property type="nucleotide sequence ID" value="NZ_AP023189.1"/>
</dbReference>
<reference evidence="1 2" key="1">
    <citation type="submission" date="2020-05" db="EMBL/GenBank/DDBJ databases">
        <title>Characterization of novel class B3 metallo-beta-lactamase from novel Pseudomonas species.</title>
        <authorList>
            <person name="Yamada K."/>
            <person name="Aoki K."/>
            <person name="Ishii Y."/>
        </authorList>
    </citation>
    <scope>NUCLEOTIDE SEQUENCE [LARGE SCALE GENOMIC DNA]</scope>
    <source>
        <strain evidence="1 2">TUM18999</strain>
    </source>
</reference>
<gene>
    <name evidence="1" type="ORF">TUM18999_57670</name>
</gene>
<sequence>MNKRNVVREVASDAISQIECSLERIRMLSASLHVIKGQLKQSPDFEHLAEVAALAAYSADDWHNILDCERERLTERLDAQAAGGNA</sequence>
<accession>A0A6J4EEB0</accession>